<sequence>MMDKKTTNLEKVHDLLGKKGVDKRKQSSTLAEILGIKYNSAKQKLDGKRSISLTEIKKIYRYFNDSFDGSRDYNCVFVMNDMHVRCNVDVDPEVAETIKADENYAVKDGLNYIINASQNRKNANAYRVRKLEFLPAPKIAILDNDADILELLQSVCSRFGIEAETFQTKDEILKVMSMQTFDCFVIDWLLDYGENSEQVIDAIREQNEKSTIILLTGQLNQHEKDIGKAIMKYGVEIIEKPTRTFIISSILLNNLFFKD</sequence>
<feature type="modified residue" description="4-aspartylphosphate" evidence="1">
    <location>
        <position position="187"/>
    </location>
</feature>
<reference evidence="3 4" key="2">
    <citation type="submission" date="2013-04" db="EMBL/GenBank/DDBJ databases">
        <title>Comparative genomics of 12 strains of Erwinia amylovora identifies a pan-genome with a large conserved core and provides insights into host specificity.</title>
        <authorList>
            <person name="Mann R.A."/>
            <person name="Smits T.H.M."/>
            <person name="Buehlmann A."/>
            <person name="Blom J."/>
            <person name="Goesmann A."/>
            <person name="Frey J.E."/>
            <person name="Plummer K.M."/>
            <person name="Beer S.V."/>
            <person name="Luck J."/>
            <person name="Duffy B."/>
            <person name="Rodoni B."/>
        </authorList>
    </citation>
    <scope>NUCLEOTIDE SEQUENCE [LARGE SCALE GENOMIC DNA]</scope>
    <source>
        <strain evidence="4">CFBP 1232</strain>
    </source>
</reference>
<dbReference type="GeneID" id="97606644"/>
<dbReference type="Proteomes" id="UP000013111">
    <property type="component" value="Unassembled WGS sequence"/>
</dbReference>
<evidence type="ECO:0000313" key="3">
    <source>
        <dbReference type="EMBL" id="CCO94450.1"/>
    </source>
</evidence>
<gene>
    <name evidence="3" type="ORF">BN437_2532</name>
</gene>
<protein>
    <recommendedName>
        <fullName evidence="2">Response regulatory domain-containing protein</fullName>
    </recommendedName>
</protein>
<reference evidence="3 4" key="1">
    <citation type="submission" date="2012-11" db="EMBL/GenBank/DDBJ databases">
        <authorList>
            <person name="Linke B."/>
        </authorList>
    </citation>
    <scope>NUCLEOTIDE SEQUENCE [LARGE SCALE GENOMIC DNA]</scope>
    <source>
        <strain evidence="4">CFBP 1232</strain>
    </source>
</reference>
<dbReference type="InterPro" id="IPR001789">
    <property type="entry name" value="Sig_transdc_resp-reg_receiver"/>
</dbReference>
<evidence type="ECO:0000313" key="4">
    <source>
        <dbReference type="Proteomes" id="UP000013111"/>
    </source>
</evidence>
<evidence type="ECO:0000259" key="2">
    <source>
        <dbReference type="PROSITE" id="PS50110"/>
    </source>
</evidence>
<dbReference type="RefSeq" id="WP_004158765.1">
    <property type="nucleotide sequence ID" value="NZ_BAYW01000015.1"/>
</dbReference>
<dbReference type="CDD" id="cd00156">
    <property type="entry name" value="REC"/>
    <property type="match status" value="1"/>
</dbReference>
<dbReference type="InterPro" id="IPR011006">
    <property type="entry name" value="CheY-like_superfamily"/>
</dbReference>
<dbReference type="InterPro" id="IPR013975">
    <property type="entry name" value="Tscrpt_reg_BetR_N"/>
</dbReference>
<organism evidence="3 4">
    <name type="scientific">Erwinia amylovora NBRC 12687 = CFBP 1232</name>
    <dbReference type="NCBI Taxonomy" id="1219359"/>
    <lineage>
        <taxon>Bacteria</taxon>
        <taxon>Pseudomonadati</taxon>
        <taxon>Pseudomonadota</taxon>
        <taxon>Gammaproteobacteria</taxon>
        <taxon>Enterobacterales</taxon>
        <taxon>Erwiniaceae</taxon>
        <taxon>Erwinia</taxon>
    </lineage>
</organism>
<keyword evidence="1" id="KW-0597">Phosphoprotein</keyword>
<dbReference type="PROSITE" id="PS50110">
    <property type="entry name" value="RESPONSE_REGULATORY"/>
    <property type="match status" value="1"/>
</dbReference>
<dbReference type="Pfam" id="PF00072">
    <property type="entry name" value="Response_reg"/>
    <property type="match status" value="1"/>
</dbReference>
<dbReference type="GO" id="GO:0000160">
    <property type="term" value="P:phosphorelay signal transduction system"/>
    <property type="evidence" value="ECO:0007669"/>
    <property type="project" value="InterPro"/>
</dbReference>
<dbReference type="Gene3D" id="3.40.50.2300">
    <property type="match status" value="1"/>
</dbReference>
<accession>A0A831A319</accession>
<dbReference type="SUPFAM" id="SSF52172">
    <property type="entry name" value="CheY-like"/>
    <property type="match status" value="1"/>
</dbReference>
<dbReference type="AlphaFoldDB" id="A0A831A319"/>
<proteinExistence type="predicted"/>
<name>A0A831A319_ERWAM</name>
<evidence type="ECO:0000256" key="1">
    <source>
        <dbReference type="PROSITE-ProRule" id="PRU00169"/>
    </source>
</evidence>
<comment type="caution">
    <text evidence="3">The sequence shown here is derived from an EMBL/GenBank/DDBJ whole genome shotgun (WGS) entry which is preliminary data.</text>
</comment>
<dbReference type="SMR" id="A0A831A319"/>
<dbReference type="EMBL" id="CAPB01000025">
    <property type="protein sequence ID" value="CCO94450.1"/>
    <property type="molecule type" value="Genomic_DNA"/>
</dbReference>
<dbReference type="Pfam" id="PF08667">
    <property type="entry name" value="BetR"/>
    <property type="match status" value="1"/>
</dbReference>
<feature type="domain" description="Response regulatory" evidence="2">
    <location>
        <begin position="138"/>
        <end position="255"/>
    </location>
</feature>